<evidence type="ECO:0000313" key="2">
    <source>
        <dbReference type="Proteomes" id="UP001230649"/>
    </source>
</evidence>
<sequence>MATPNSNPPSGLGAFFQELEQLFHENVPDNLHDLPHRIFDSLDKLTGEVYEAVNAFGPPSISLPLPPFLSIEDGAKTISVPSRPPPPPPSLYDRVAKYTSDHPYIITSGALGVAALSVGLGYALQDEDSFLRVTTRNWMDRRAAKEADGKRGYKLNTGSETGTSFLAGLRGGKTHHSSFAQRRADRLKGRKVDGMLKDAILILAPAPFPPLLVPLILSLLNNDYIVFVAVPKSKDADELERKIKANEKVKAKGLSVAVRVMVYDPAESASLEPFQRSLWASLTLRYPSSALSFAPSGRATHPPGDPYAPEPTHLASLHSIISLYALHPSPDPSLGTGGRLPAIPSFIHAPAKNSAGQVIERSTGETMSASSAGDQLPSLITLHHSMGLLPIPTNFAEQLLTTTNLLLAKNVGIANPAMRITNVGIGEIDYYSSIVAHSFTQAGAAHEAEPAVMRFLKPFWTGLKMAWGFVGLGEQAGDWKVVERKLLWIVKRKRSGEYNVGRSTLLPSFFTSIFRPTIVSLLLKYTALAALLPRIQRISNNPASASTSTGSSATFTSPVPKPQPAAAATFTPSTSSFPGSASGSDGAEVDSSEFEESSVHTGTGSGAESLRGSGYVGMDGSWVGVPAEGTTQSSGNKMKAIFSKLKPKETTNGEESTEETSTNGRGRRFVSGFGSLSRATGSKVLHQRNSSDSHEDGQRNVSTAGPSTRRPLSRLSLATNGTPIYDDRSASASTSSKGSRLESPIELAVASSVEEIPSVGRYNGTRTSNVLPERPATSHEGYIKPLPPRPTTDIGDAFGGLFQNAMTGRPFSSWGSKVSRHPHSPGRPTPSRKQSVPSNLFHRRTSTSSLVGSNASPQLSSAALSPVSTRSQRSLAASEDKEYCKSRQSWTGMTDVDLVANLSVQERTRQEVLFEIVSSEER</sequence>
<comment type="caution">
    <text evidence="1">The sequence shown here is derived from an EMBL/GenBank/DDBJ whole genome shotgun (WGS) entry which is preliminary data.</text>
</comment>
<organism evidence="1 2">
    <name type="scientific">Naganishia adeliensis</name>
    <dbReference type="NCBI Taxonomy" id="92952"/>
    <lineage>
        <taxon>Eukaryota</taxon>
        <taxon>Fungi</taxon>
        <taxon>Dikarya</taxon>
        <taxon>Basidiomycota</taxon>
        <taxon>Agaricomycotina</taxon>
        <taxon>Tremellomycetes</taxon>
        <taxon>Filobasidiales</taxon>
        <taxon>Filobasidiaceae</taxon>
        <taxon>Naganishia</taxon>
    </lineage>
</organism>
<evidence type="ECO:0000313" key="1">
    <source>
        <dbReference type="EMBL" id="KAJ9110150.1"/>
    </source>
</evidence>
<reference evidence="1" key="1">
    <citation type="submission" date="2023-04" db="EMBL/GenBank/DDBJ databases">
        <title>Draft Genome sequencing of Naganishia species isolated from polar environments using Oxford Nanopore Technology.</title>
        <authorList>
            <person name="Leo P."/>
            <person name="Venkateswaran K."/>
        </authorList>
    </citation>
    <scope>NUCLEOTIDE SEQUENCE</scope>
    <source>
        <strain evidence="1">MNA-CCFEE 5262</strain>
    </source>
</reference>
<dbReference type="EMBL" id="JASBWS010000025">
    <property type="protein sequence ID" value="KAJ9110150.1"/>
    <property type="molecule type" value="Genomic_DNA"/>
</dbReference>
<protein>
    <submittedName>
        <fullName evidence="1">Uncharacterized protein</fullName>
    </submittedName>
</protein>
<accession>A0ACC2WFP6</accession>
<dbReference type="Proteomes" id="UP001230649">
    <property type="component" value="Unassembled WGS sequence"/>
</dbReference>
<keyword evidence="2" id="KW-1185">Reference proteome</keyword>
<proteinExistence type="predicted"/>
<name>A0ACC2WFP6_9TREE</name>
<gene>
    <name evidence="1" type="ORF">QFC20_003002</name>
</gene>